<keyword evidence="5 10" id="KW-0031">Aminopeptidase</keyword>
<dbReference type="Pfam" id="PF02073">
    <property type="entry name" value="Peptidase_M29"/>
    <property type="match status" value="1"/>
</dbReference>
<dbReference type="PANTHER" id="PTHR34448">
    <property type="entry name" value="AMINOPEPTIDASE"/>
    <property type="match status" value="1"/>
</dbReference>
<dbReference type="RefSeq" id="WP_151972407.1">
    <property type="nucleotide sequence ID" value="NZ_AP019860.1"/>
</dbReference>
<comment type="cofactor">
    <cofactor evidence="1">
        <name>Co(2+)</name>
        <dbReference type="ChEBI" id="CHEBI:48828"/>
    </cofactor>
</comment>
<evidence type="ECO:0000256" key="7">
    <source>
        <dbReference type="ARBA" id="ARBA00022723"/>
    </source>
</evidence>
<dbReference type="InterPro" id="IPR000787">
    <property type="entry name" value="Peptidase_M29"/>
</dbReference>
<dbReference type="Gene3D" id="3.40.1830.10">
    <property type="entry name" value="Thermophilic metalloprotease (M29)"/>
    <property type="match status" value="1"/>
</dbReference>
<keyword evidence="9" id="KW-0482">Metalloprotease</keyword>
<organism evidence="10 11">
    <name type="scientific">Uabimicrobium amorphum</name>
    <dbReference type="NCBI Taxonomy" id="2596890"/>
    <lineage>
        <taxon>Bacteria</taxon>
        <taxon>Pseudomonadati</taxon>
        <taxon>Planctomycetota</taxon>
        <taxon>Candidatus Uabimicrobiia</taxon>
        <taxon>Candidatus Uabimicrobiales</taxon>
        <taxon>Candidatus Uabimicrobiaceae</taxon>
        <taxon>Candidatus Uabimicrobium</taxon>
    </lineage>
</organism>
<evidence type="ECO:0000256" key="5">
    <source>
        <dbReference type="ARBA" id="ARBA00022438"/>
    </source>
</evidence>
<evidence type="ECO:0000256" key="4">
    <source>
        <dbReference type="ARBA" id="ARBA00008236"/>
    </source>
</evidence>
<keyword evidence="11" id="KW-1185">Reference proteome</keyword>
<evidence type="ECO:0000256" key="9">
    <source>
        <dbReference type="ARBA" id="ARBA00023049"/>
    </source>
</evidence>
<protein>
    <submittedName>
        <fullName evidence="10">Aminopeptidase</fullName>
    </submittedName>
</protein>
<dbReference type="GO" id="GO:0006508">
    <property type="term" value="P:proteolysis"/>
    <property type="evidence" value="ECO:0007669"/>
    <property type="project" value="UniProtKB-KW"/>
</dbReference>
<accession>A0A5S9IU37</accession>
<evidence type="ECO:0000256" key="1">
    <source>
        <dbReference type="ARBA" id="ARBA00001941"/>
    </source>
</evidence>
<evidence type="ECO:0000256" key="2">
    <source>
        <dbReference type="ARBA" id="ARBA00001946"/>
    </source>
</evidence>
<keyword evidence="8" id="KW-0378">Hydrolase</keyword>
<dbReference type="InterPro" id="IPR052170">
    <property type="entry name" value="M29_Exopeptidase"/>
</dbReference>
<sequence length="353" mass="40164">MSDPRITRFTQIICDALEIVEDDVVLIMSTGNTASLLFELQKEILLRKAFPEIHITLEETRYILFKYGEKKHLRRFPPGLAKDIELATKLISIDAATNPNQLSKIDQERLNLWNQTVEPYHSRLDFVPTLVTIFPNAYYANKANMSLDEYQDLFYSAVSVDLQNLYKKYNHIEKRLNSGKNFHIKTNDTQLNFSLGEGRIFTMHSLLINLPNGEIFCSPCDSSVNGHIRFDSASYNGKEFPNLFLEFKDGEVVNCSTSGNKNEFAQLLETDPGAKRLGKFGFGINPDIKELTNDILFDEKIAGTCNVSLGDAYPEVGGTNRSAIHFDIVKDMREDSEVYIDDELIYKNGNFLI</sequence>
<dbReference type="GO" id="GO:0004177">
    <property type="term" value="F:aminopeptidase activity"/>
    <property type="evidence" value="ECO:0007669"/>
    <property type="project" value="UniProtKB-KW"/>
</dbReference>
<keyword evidence="6" id="KW-0645">Protease</keyword>
<dbReference type="AlphaFoldDB" id="A0A5S9IU37"/>
<proteinExistence type="inferred from homology"/>
<dbReference type="Proteomes" id="UP000326354">
    <property type="component" value="Chromosome"/>
</dbReference>
<dbReference type="GO" id="GO:0008237">
    <property type="term" value="F:metallopeptidase activity"/>
    <property type="evidence" value="ECO:0007669"/>
    <property type="project" value="UniProtKB-KW"/>
</dbReference>
<evidence type="ECO:0000313" key="11">
    <source>
        <dbReference type="Proteomes" id="UP000326354"/>
    </source>
</evidence>
<dbReference type="SUPFAM" id="SSF144052">
    <property type="entry name" value="Thermophilic metalloprotease-like"/>
    <property type="match status" value="1"/>
</dbReference>
<gene>
    <name evidence="10" type="ORF">UABAM_06585</name>
</gene>
<comment type="cofactor">
    <cofactor evidence="3">
        <name>Zn(2+)</name>
        <dbReference type="ChEBI" id="CHEBI:29105"/>
    </cofactor>
</comment>
<dbReference type="OrthoDB" id="9803993at2"/>
<reference evidence="10 11" key="1">
    <citation type="submission" date="2019-08" db="EMBL/GenBank/DDBJ databases">
        <title>Complete genome sequence of Candidatus Uab amorphum.</title>
        <authorList>
            <person name="Shiratori T."/>
            <person name="Suzuki S."/>
            <person name="Kakizawa Y."/>
            <person name="Ishida K."/>
        </authorList>
    </citation>
    <scope>NUCLEOTIDE SEQUENCE [LARGE SCALE GENOMIC DNA]</scope>
    <source>
        <strain evidence="10 11">SRT547</strain>
    </source>
</reference>
<dbReference type="GO" id="GO:0046872">
    <property type="term" value="F:metal ion binding"/>
    <property type="evidence" value="ECO:0007669"/>
    <property type="project" value="UniProtKB-KW"/>
</dbReference>
<evidence type="ECO:0000313" key="10">
    <source>
        <dbReference type="EMBL" id="BBM88168.1"/>
    </source>
</evidence>
<dbReference type="PANTHER" id="PTHR34448:SF1">
    <property type="entry name" value="BLL6088 PROTEIN"/>
    <property type="match status" value="1"/>
</dbReference>
<dbReference type="InterPro" id="IPR035097">
    <property type="entry name" value="M29_N-terminal"/>
</dbReference>
<name>A0A5S9IU37_UABAM</name>
<comment type="similarity">
    <text evidence="4">Belongs to the peptidase M29 family.</text>
</comment>
<evidence type="ECO:0000256" key="8">
    <source>
        <dbReference type="ARBA" id="ARBA00022801"/>
    </source>
</evidence>
<keyword evidence="7" id="KW-0479">Metal-binding</keyword>
<comment type="cofactor">
    <cofactor evidence="2">
        <name>Mg(2+)</name>
        <dbReference type="ChEBI" id="CHEBI:18420"/>
    </cofactor>
</comment>
<evidence type="ECO:0000256" key="3">
    <source>
        <dbReference type="ARBA" id="ARBA00001947"/>
    </source>
</evidence>
<evidence type="ECO:0000256" key="6">
    <source>
        <dbReference type="ARBA" id="ARBA00022670"/>
    </source>
</evidence>
<dbReference type="EMBL" id="AP019860">
    <property type="protein sequence ID" value="BBM88168.1"/>
    <property type="molecule type" value="Genomic_DNA"/>
</dbReference>
<dbReference type="KEGG" id="uam:UABAM_06585"/>